<dbReference type="EMBL" id="JARKIF010000001">
    <property type="protein sequence ID" value="KAJ7651204.1"/>
    <property type="molecule type" value="Genomic_DNA"/>
</dbReference>
<comment type="caution">
    <text evidence="1">The sequence shown here is derived from an EMBL/GenBank/DDBJ whole genome shotgun (WGS) entry which is preliminary data.</text>
</comment>
<organism evidence="1 2">
    <name type="scientific">Roridomyces roridus</name>
    <dbReference type="NCBI Taxonomy" id="1738132"/>
    <lineage>
        <taxon>Eukaryota</taxon>
        <taxon>Fungi</taxon>
        <taxon>Dikarya</taxon>
        <taxon>Basidiomycota</taxon>
        <taxon>Agaricomycotina</taxon>
        <taxon>Agaricomycetes</taxon>
        <taxon>Agaricomycetidae</taxon>
        <taxon>Agaricales</taxon>
        <taxon>Marasmiineae</taxon>
        <taxon>Mycenaceae</taxon>
        <taxon>Roridomyces</taxon>
    </lineage>
</organism>
<reference evidence="1" key="1">
    <citation type="submission" date="2023-03" db="EMBL/GenBank/DDBJ databases">
        <title>Massive genome expansion in bonnet fungi (Mycena s.s.) driven by repeated elements and novel gene families across ecological guilds.</title>
        <authorList>
            <consortium name="Lawrence Berkeley National Laboratory"/>
            <person name="Harder C.B."/>
            <person name="Miyauchi S."/>
            <person name="Viragh M."/>
            <person name="Kuo A."/>
            <person name="Thoen E."/>
            <person name="Andreopoulos B."/>
            <person name="Lu D."/>
            <person name="Skrede I."/>
            <person name="Drula E."/>
            <person name="Henrissat B."/>
            <person name="Morin E."/>
            <person name="Kohler A."/>
            <person name="Barry K."/>
            <person name="LaButti K."/>
            <person name="Morin E."/>
            <person name="Salamov A."/>
            <person name="Lipzen A."/>
            <person name="Mereny Z."/>
            <person name="Hegedus B."/>
            <person name="Baldrian P."/>
            <person name="Stursova M."/>
            <person name="Weitz H."/>
            <person name="Taylor A."/>
            <person name="Grigoriev I.V."/>
            <person name="Nagy L.G."/>
            <person name="Martin F."/>
            <person name="Kauserud H."/>
        </authorList>
    </citation>
    <scope>NUCLEOTIDE SEQUENCE</scope>
    <source>
        <strain evidence="1">9284</strain>
    </source>
</reference>
<sequence>MSKEALEVLGTTAGHSLQQLSLSMTSTQLSPSDMANFTALRVLYIEGRRLEVAGLESPRPDALQMLDTLRIHSSRFGRFIQLFVDMRLENLHTLGLSDHSDDALDGLRAFMSAHGNTSPENRHTHELSAHSDDASNGLPAFLNVHGNKLLHLTIESTHAFPTLDQCPNLLDIKISSDCDLADLVSNTPHKSLSKIVVSDIESHIKKIEFDTEMFPALREIQILELGWPTTERAIAKSRFVRFAEFLLQKNIKLTNSEEKAWTPRLKTGKGRRAS</sequence>
<dbReference type="Gene3D" id="3.80.10.10">
    <property type="entry name" value="Ribonuclease Inhibitor"/>
    <property type="match status" value="1"/>
</dbReference>
<dbReference type="InterPro" id="IPR032675">
    <property type="entry name" value="LRR_dom_sf"/>
</dbReference>
<accession>A0AAD7CL13</accession>
<evidence type="ECO:0000313" key="2">
    <source>
        <dbReference type="Proteomes" id="UP001221142"/>
    </source>
</evidence>
<protein>
    <submittedName>
        <fullName evidence="1">Uncharacterized protein</fullName>
    </submittedName>
</protein>
<evidence type="ECO:0000313" key="1">
    <source>
        <dbReference type="EMBL" id="KAJ7651204.1"/>
    </source>
</evidence>
<proteinExistence type="predicted"/>
<gene>
    <name evidence="1" type="ORF">FB45DRAFT_1018556</name>
</gene>
<dbReference type="AlphaFoldDB" id="A0AAD7CL13"/>
<dbReference type="SUPFAM" id="SSF52058">
    <property type="entry name" value="L domain-like"/>
    <property type="match status" value="1"/>
</dbReference>
<name>A0AAD7CL13_9AGAR</name>
<dbReference type="Proteomes" id="UP001221142">
    <property type="component" value="Unassembled WGS sequence"/>
</dbReference>
<keyword evidence="2" id="KW-1185">Reference proteome</keyword>